<name>A0A2U8HFQ4_9RHOB</name>
<keyword evidence="2" id="KW-0255">Endonuclease</keyword>
<evidence type="ECO:0000313" key="3">
    <source>
        <dbReference type="Proteomes" id="UP000244915"/>
    </source>
</evidence>
<dbReference type="AlphaFoldDB" id="A0A2U8HFQ4"/>
<evidence type="ECO:0000259" key="1">
    <source>
        <dbReference type="Pfam" id="PF18145"/>
    </source>
</evidence>
<dbReference type="RefSeq" id="WP_108967850.1">
    <property type="nucleotide sequence ID" value="NZ_CP022190.1"/>
</dbReference>
<dbReference type="Proteomes" id="UP000244915">
    <property type="component" value="Chromosome 2"/>
</dbReference>
<feature type="domain" description="SMODS-associated and fused to various effectors" evidence="1">
    <location>
        <begin position="188"/>
        <end position="371"/>
    </location>
</feature>
<dbReference type="KEGG" id="ypac:CEW88_13070"/>
<evidence type="ECO:0000313" key="2">
    <source>
        <dbReference type="EMBL" id="AWI84727.1"/>
    </source>
</evidence>
<protein>
    <submittedName>
        <fullName evidence="2">HNH endonuclease</fullName>
    </submittedName>
</protein>
<gene>
    <name evidence="2" type="ORF">CEW88_13070</name>
</gene>
<accession>A0A2U8HFQ4</accession>
<dbReference type="GO" id="GO:0004519">
    <property type="term" value="F:endonuclease activity"/>
    <property type="evidence" value="ECO:0007669"/>
    <property type="project" value="UniProtKB-KW"/>
</dbReference>
<dbReference type="OrthoDB" id="5379188at2"/>
<reference evidence="2 3" key="1">
    <citation type="submission" date="2017-06" db="EMBL/GenBank/DDBJ databases">
        <title>Yangia sp. YSBP01 complete genome sequence.</title>
        <authorList>
            <person name="Woo J.-H."/>
            <person name="Kim H.-S."/>
        </authorList>
    </citation>
    <scope>NUCLEOTIDE SEQUENCE [LARGE SCALE GENOMIC DNA]</scope>
    <source>
        <strain evidence="2 3">YSBP01</strain>
    </source>
</reference>
<dbReference type="Pfam" id="PF18145">
    <property type="entry name" value="SAVED"/>
    <property type="match status" value="1"/>
</dbReference>
<sequence length="378" mass="42594">MARGAKPDNKTRMLVWGRAAGHCQYPGCSKRLDEDLVAGDLRKNNAYLAHIIASDPGGERGDPILSHELSNDPTNIMLMCDPHHREIDDPNKKDRYSVSVLRQMKEQHEDRIAHLFSNPLIKPAHVLRVAASIGENETSIPLSDCIAAMGNEFYLADRRPIDIQMRDIATKDSDPDYYPTVLKLLRSKYDREIRGRFEEGELQHLAIFGFAPMPVLMELGRLLSDLSAVSLYGKHREPKPGWAWPDDQLPLGFSMFKGRTGSKKVALKLSVSAEIVDERVTAAYEDDDVSIWEIRSNPLGTSALRSQNDLSEFRKVVGKTFDAIKDQHGLDVELSVFPAVPTACAIEFGRTWQPKAHPGFRIFDQVKERGFIERHIIN</sequence>
<dbReference type="NCBIfam" id="NF033611">
    <property type="entry name" value="SAVED"/>
    <property type="match status" value="1"/>
</dbReference>
<keyword evidence="2" id="KW-0540">Nuclease</keyword>
<dbReference type="EMBL" id="CP022190">
    <property type="protein sequence ID" value="AWI84727.1"/>
    <property type="molecule type" value="Genomic_DNA"/>
</dbReference>
<keyword evidence="2" id="KW-0378">Hydrolase</keyword>
<organism evidence="2 3">
    <name type="scientific">Alloyangia pacifica</name>
    <dbReference type="NCBI Taxonomy" id="311180"/>
    <lineage>
        <taxon>Bacteria</taxon>
        <taxon>Pseudomonadati</taxon>
        <taxon>Pseudomonadota</taxon>
        <taxon>Alphaproteobacteria</taxon>
        <taxon>Rhodobacterales</taxon>
        <taxon>Roseobacteraceae</taxon>
        <taxon>Alloyangia</taxon>
    </lineage>
</organism>
<proteinExistence type="predicted"/>
<dbReference type="InterPro" id="IPR040836">
    <property type="entry name" value="SAVED"/>
</dbReference>